<dbReference type="AlphaFoldDB" id="A0A2M4DA51"/>
<feature type="chain" id="PRO_5014967085" evidence="1">
    <location>
        <begin position="22"/>
        <end position="81"/>
    </location>
</feature>
<evidence type="ECO:0000313" key="2">
    <source>
        <dbReference type="EMBL" id="MBW74462.1"/>
    </source>
</evidence>
<sequence length="81" mass="8698">MLLNHFAIGRWILTWVRFVACHPAASHSGLRVSPSLNTGKPSSGFGALKLSAERIPDTNPDCVNIIAKQKVTVVLASTLDT</sequence>
<protein>
    <submittedName>
        <fullName evidence="2">Putative secreted protein</fullName>
    </submittedName>
</protein>
<proteinExistence type="predicted"/>
<reference evidence="2" key="1">
    <citation type="submission" date="2018-01" db="EMBL/GenBank/DDBJ databases">
        <title>An insight into the sialome of Amazonian anophelines.</title>
        <authorList>
            <person name="Ribeiro J.M."/>
            <person name="Scarpassa V."/>
            <person name="Calvo E."/>
        </authorList>
    </citation>
    <scope>NUCLEOTIDE SEQUENCE</scope>
</reference>
<dbReference type="EMBL" id="GGFL01010284">
    <property type="protein sequence ID" value="MBW74462.1"/>
    <property type="molecule type" value="Transcribed_RNA"/>
</dbReference>
<feature type="signal peptide" evidence="1">
    <location>
        <begin position="1"/>
        <end position="21"/>
    </location>
</feature>
<accession>A0A2M4DA51</accession>
<name>A0A2M4DA51_ANODA</name>
<keyword evidence="1" id="KW-0732">Signal</keyword>
<organism evidence="2">
    <name type="scientific">Anopheles darlingi</name>
    <name type="common">Mosquito</name>
    <dbReference type="NCBI Taxonomy" id="43151"/>
    <lineage>
        <taxon>Eukaryota</taxon>
        <taxon>Metazoa</taxon>
        <taxon>Ecdysozoa</taxon>
        <taxon>Arthropoda</taxon>
        <taxon>Hexapoda</taxon>
        <taxon>Insecta</taxon>
        <taxon>Pterygota</taxon>
        <taxon>Neoptera</taxon>
        <taxon>Endopterygota</taxon>
        <taxon>Diptera</taxon>
        <taxon>Nematocera</taxon>
        <taxon>Culicoidea</taxon>
        <taxon>Culicidae</taxon>
        <taxon>Anophelinae</taxon>
        <taxon>Anopheles</taxon>
    </lineage>
</organism>
<evidence type="ECO:0000256" key="1">
    <source>
        <dbReference type="SAM" id="SignalP"/>
    </source>
</evidence>